<dbReference type="EMBL" id="CP133659">
    <property type="protein sequence ID" value="WMW66915.1"/>
    <property type="molecule type" value="Genomic_DNA"/>
</dbReference>
<gene>
    <name evidence="14" type="ORF">KPS_001546</name>
</gene>
<evidence type="ECO:0000256" key="4">
    <source>
        <dbReference type="ARBA" id="ARBA00011738"/>
    </source>
</evidence>
<evidence type="ECO:0000256" key="11">
    <source>
        <dbReference type="ARBA" id="ARBA00048179"/>
    </source>
</evidence>
<dbReference type="Proteomes" id="UP001180616">
    <property type="component" value="Chromosome"/>
</dbReference>
<feature type="chain" id="PRO_5046959781" description="Thiamine pyrimidine synthase" evidence="12">
    <location>
        <begin position="21"/>
        <end position="331"/>
    </location>
</feature>
<dbReference type="Pfam" id="PF09084">
    <property type="entry name" value="NMT1"/>
    <property type="match status" value="1"/>
</dbReference>
<dbReference type="Gene3D" id="3.40.190.10">
    <property type="entry name" value="Periplasmic binding protein-like II"/>
    <property type="match status" value="2"/>
</dbReference>
<feature type="signal peptide" evidence="12">
    <location>
        <begin position="1"/>
        <end position="20"/>
    </location>
</feature>
<dbReference type="SUPFAM" id="SSF53850">
    <property type="entry name" value="Periplasmic binding protein-like II"/>
    <property type="match status" value="1"/>
</dbReference>
<organism evidence="14 15">
    <name type="scientific">Nitratidesulfovibrio liaohensis</name>
    <dbReference type="NCBI Taxonomy" id="2604158"/>
    <lineage>
        <taxon>Bacteria</taxon>
        <taxon>Pseudomonadati</taxon>
        <taxon>Thermodesulfobacteriota</taxon>
        <taxon>Desulfovibrionia</taxon>
        <taxon>Desulfovibrionales</taxon>
        <taxon>Desulfovibrionaceae</taxon>
        <taxon>Nitratidesulfovibrio</taxon>
    </lineage>
</organism>
<evidence type="ECO:0000313" key="15">
    <source>
        <dbReference type="Proteomes" id="UP001180616"/>
    </source>
</evidence>
<evidence type="ECO:0000256" key="1">
    <source>
        <dbReference type="ARBA" id="ARBA00003469"/>
    </source>
</evidence>
<evidence type="ECO:0000256" key="8">
    <source>
        <dbReference type="ARBA" id="ARBA00022977"/>
    </source>
</evidence>
<dbReference type="InterPro" id="IPR027939">
    <property type="entry name" value="NMT1/THI5"/>
</dbReference>
<evidence type="ECO:0000256" key="12">
    <source>
        <dbReference type="SAM" id="SignalP"/>
    </source>
</evidence>
<keyword evidence="5" id="KW-0808">Transferase</keyword>
<comment type="subunit">
    <text evidence="4">Homodimer.</text>
</comment>
<evidence type="ECO:0000256" key="10">
    <source>
        <dbReference type="ARBA" id="ARBA00033171"/>
    </source>
</evidence>
<keyword evidence="12" id="KW-0732">Signal</keyword>
<keyword evidence="7" id="KW-0663">Pyridoxal phosphate</keyword>
<name>A0ABY9R8H0_9BACT</name>
<accession>A0ABY9R8H0</accession>
<evidence type="ECO:0000256" key="5">
    <source>
        <dbReference type="ARBA" id="ARBA00022679"/>
    </source>
</evidence>
<evidence type="ECO:0000256" key="7">
    <source>
        <dbReference type="ARBA" id="ARBA00022898"/>
    </source>
</evidence>
<keyword evidence="6" id="KW-0479">Metal-binding</keyword>
<dbReference type="PANTHER" id="PTHR31528">
    <property type="entry name" value="4-AMINO-5-HYDROXYMETHYL-2-METHYLPYRIMIDINE PHOSPHATE SYNTHASE THI11-RELATED"/>
    <property type="match status" value="1"/>
</dbReference>
<keyword evidence="9" id="KW-0408">Iron</keyword>
<dbReference type="InterPro" id="IPR015168">
    <property type="entry name" value="SsuA/THI5"/>
</dbReference>
<reference evidence="14" key="1">
    <citation type="submission" date="2023-09" db="EMBL/GenBank/DDBJ databases">
        <authorList>
            <consortium name="CW5 consortium"/>
            <person name="Lu C.-W."/>
        </authorList>
    </citation>
    <scope>NUCLEOTIDE SEQUENCE</scope>
    <source>
        <strain evidence="14">KPS</strain>
    </source>
</reference>
<keyword evidence="8" id="KW-0784">Thiamine biosynthesis</keyword>
<dbReference type="PANTHER" id="PTHR31528:SF1">
    <property type="entry name" value="4-AMINO-5-HYDROXYMETHYL-2-METHYLPYRIMIDINE PHOSPHATE SYNTHASE THI11-RELATED"/>
    <property type="match status" value="1"/>
</dbReference>
<sequence length="331" mass="36919">MPRLAAAFLLVLVLAATCQAAPARLVLHWLPQAQFAGYLVAEEKGFYAKRGVDLTIVPGGPDVNPTHHLAESKAEFATMFLSTAIARSPETDLVHIGQVVHQSALMLVTRKASDIRTLQDLNGRRVGMWGKDFQIQPKALFQRLGIRVQVVEQAPSMDLFMRSGLDAVSAMWYNEYHTLMSYGLDPDDMVTFFFRDLDLNFPEDGLYCLRATWQRDPATARAVVEGTMEGWAYAFAHPEEALDMVIRRMKEYRVKANRAHQRWMLARMRDIILAGEPRPDPELTRSDYERTAAVLVEQGFAATAPGYADFVMDARPGAANTDPIPGTGGHP</sequence>
<evidence type="ECO:0000256" key="2">
    <source>
        <dbReference type="ARBA" id="ARBA00004948"/>
    </source>
</evidence>
<evidence type="ECO:0000256" key="9">
    <source>
        <dbReference type="ARBA" id="ARBA00023004"/>
    </source>
</evidence>
<comment type="similarity">
    <text evidence="3">Belongs to the NMT1/THI5 family.</text>
</comment>
<evidence type="ECO:0000256" key="6">
    <source>
        <dbReference type="ARBA" id="ARBA00022723"/>
    </source>
</evidence>
<evidence type="ECO:0000256" key="3">
    <source>
        <dbReference type="ARBA" id="ARBA00009406"/>
    </source>
</evidence>
<proteinExistence type="inferred from homology"/>
<comment type="function">
    <text evidence="1">Responsible for the formation of the pyrimidine heterocycle in the thiamine biosynthesis pathway. Catalyzes the formation of hydroxymethylpyrimidine phosphate (HMP-P) from histidine and pyridoxal phosphate (PLP). The protein uses PLP and the active site histidine to form HMP-P, generating an inactive enzyme. The enzyme can only undergo a single turnover, which suggests it is a suicide enzyme.</text>
</comment>
<evidence type="ECO:0000259" key="13">
    <source>
        <dbReference type="Pfam" id="PF09084"/>
    </source>
</evidence>
<comment type="pathway">
    <text evidence="2">Cofactor biosynthesis; thiamine diphosphate biosynthesis.</text>
</comment>
<evidence type="ECO:0000313" key="14">
    <source>
        <dbReference type="EMBL" id="WMW66915.1"/>
    </source>
</evidence>
<dbReference type="RefSeq" id="WP_309542771.1">
    <property type="nucleotide sequence ID" value="NZ_CP133659.1"/>
</dbReference>
<comment type="catalytic activity">
    <reaction evidence="11">
        <text>N(6)-(pyridoxal phosphate)-L-lysyl-[4-amino-5-hydroxymethyl-2-methylpyrimidine phosphate synthase] + L-histidyl-[4-amino-5-hydroxymethyl-2-methylpyrimidine phosphate synthase] + 2 Fe(3+) + 4 H2O = L-lysyl-[4-amino-5-hydroxymethyl-2-methylpyrimidine phosphate synthase] + (2S)-2-amino-5-hydroxy-4-oxopentanoyl-[4-amino-5-hydroxymethyl-2-methylpyrimidine phosphate synthase] + 4-amino-2-methyl-5-(phosphooxymethyl)pyrimidine + 3-oxopropanoate + 2 Fe(2+) + 2 H(+)</text>
        <dbReference type="Rhea" id="RHEA:65756"/>
        <dbReference type="Rhea" id="RHEA-COMP:16892"/>
        <dbReference type="Rhea" id="RHEA-COMP:16893"/>
        <dbReference type="Rhea" id="RHEA-COMP:16894"/>
        <dbReference type="Rhea" id="RHEA-COMP:16895"/>
        <dbReference type="ChEBI" id="CHEBI:15377"/>
        <dbReference type="ChEBI" id="CHEBI:15378"/>
        <dbReference type="ChEBI" id="CHEBI:29033"/>
        <dbReference type="ChEBI" id="CHEBI:29034"/>
        <dbReference type="ChEBI" id="CHEBI:29969"/>
        <dbReference type="ChEBI" id="CHEBI:29979"/>
        <dbReference type="ChEBI" id="CHEBI:33190"/>
        <dbReference type="ChEBI" id="CHEBI:58354"/>
        <dbReference type="ChEBI" id="CHEBI:143915"/>
        <dbReference type="ChEBI" id="CHEBI:157692"/>
    </reaction>
    <physiologicalReaction direction="left-to-right" evidence="11">
        <dbReference type="Rhea" id="RHEA:65757"/>
    </physiologicalReaction>
</comment>
<protein>
    <recommendedName>
        <fullName evidence="10">Thiamine pyrimidine synthase</fullName>
    </recommendedName>
</protein>
<feature type="domain" description="SsuA/THI5-like" evidence="13">
    <location>
        <begin position="33"/>
        <end position="241"/>
    </location>
</feature>
<keyword evidence="15" id="KW-1185">Reference proteome</keyword>